<dbReference type="Proteomes" id="UP000184050">
    <property type="component" value="Unassembled WGS sequence"/>
</dbReference>
<dbReference type="Pfam" id="PF17170">
    <property type="entry name" value="DUF5128"/>
    <property type="match status" value="1"/>
</dbReference>
<reference evidence="1 2" key="1">
    <citation type="submission" date="2016-11" db="EMBL/GenBank/DDBJ databases">
        <authorList>
            <person name="Jaros S."/>
            <person name="Januszkiewicz K."/>
            <person name="Wedrychowicz H."/>
        </authorList>
    </citation>
    <scope>NUCLEOTIDE SEQUENCE [LARGE SCALE GENOMIC DNA]</scope>
    <source>
        <strain evidence="1 2">DSM 27063</strain>
    </source>
</reference>
<keyword evidence="2" id="KW-1185">Reference proteome</keyword>
<dbReference type="OrthoDB" id="1026594at2"/>
<dbReference type="STRING" id="1168035.SAMN05444280_14621"/>
<dbReference type="AlphaFoldDB" id="A0A1M6NU61"/>
<evidence type="ECO:0000313" key="1">
    <source>
        <dbReference type="EMBL" id="SHJ99269.1"/>
    </source>
</evidence>
<proteinExistence type="predicted"/>
<sequence length="398" mass="46864">MPVNRRNSIIVFLLLFSCSNPNKTEINVTNAFKLKKITIDKFQEPLPWHEFADTLFVVPLETNDDCIISKITRITYWQNRFYVHDQRQQALYIFNENGKFLNKLDKQGRGPGEYLDLRDFKIDSKGNIYILTYNRMQIYSPDLEYLDDIKFKIFDSNGDLFGATKFAFAGKKGFYLWRGSFGIHAKPEKTSYSMVKIDLKGKILEKYFPLEKKLYMGTRFFESENGYNFRYFTGNDTIYWLDENRLSPKYFVDFGDKSLPTGYLPGEFGADVGRTIKQPETRNYAIDVDNVYETDSFLYFSFIYKGHYYFTIYSKNSDKHITQQNKFQYPISPQIVSCTKNNYFVSALPAFICLNRIQDLKKSKKADFRPEYEAIINKLDKLKSSDNPVLFIFSIKEF</sequence>
<dbReference type="EMBL" id="FQZE01000046">
    <property type="protein sequence ID" value="SHJ99269.1"/>
    <property type="molecule type" value="Genomic_DNA"/>
</dbReference>
<protein>
    <submittedName>
        <fullName evidence="1">6-bladed beta-propeller protein</fullName>
    </submittedName>
</protein>
<dbReference type="InterPro" id="IPR011042">
    <property type="entry name" value="6-blade_b-propeller_TolB-like"/>
</dbReference>
<organism evidence="1 2">
    <name type="scientific">Tangfeifania diversioriginum</name>
    <dbReference type="NCBI Taxonomy" id="1168035"/>
    <lineage>
        <taxon>Bacteria</taxon>
        <taxon>Pseudomonadati</taxon>
        <taxon>Bacteroidota</taxon>
        <taxon>Bacteroidia</taxon>
        <taxon>Marinilabiliales</taxon>
        <taxon>Prolixibacteraceae</taxon>
        <taxon>Tangfeifania</taxon>
    </lineage>
</organism>
<gene>
    <name evidence="1" type="ORF">SAMN05444280_14621</name>
</gene>
<dbReference type="PROSITE" id="PS51257">
    <property type="entry name" value="PROKAR_LIPOPROTEIN"/>
    <property type="match status" value="1"/>
</dbReference>
<dbReference type="Gene3D" id="2.120.10.30">
    <property type="entry name" value="TolB, C-terminal domain"/>
    <property type="match status" value="1"/>
</dbReference>
<accession>A0A1M6NU61</accession>
<name>A0A1M6NU61_9BACT</name>
<evidence type="ECO:0000313" key="2">
    <source>
        <dbReference type="Proteomes" id="UP000184050"/>
    </source>
</evidence>
<dbReference type="SUPFAM" id="SSF63829">
    <property type="entry name" value="Calcium-dependent phosphotriesterase"/>
    <property type="match status" value="1"/>
</dbReference>
<dbReference type="RefSeq" id="WP_073173726.1">
    <property type="nucleotide sequence ID" value="NZ_FQZE01000046.1"/>
</dbReference>